<geneLocation type="plasmid" evidence="1 2">
    <name>pSfKp5.2</name>
</geneLocation>
<reference evidence="1 2" key="1">
    <citation type="journal article" date="2015" name="Int. J. Syst. Evol. Microbiol.">
        <title>Description of Sphingopyxis fribergensis sp. nov. - a soil bacterium with the ability to degrade styrene and phenylacetic acid.</title>
        <authorList>
            <person name="Oelschlagel M."/>
            <person name="Ruckert C."/>
            <person name="Kalinowski J."/>
            <person name="Schmidt G."/>
            <person name="Schlomann M."/>
            <person name="Tischler D."/>
        </authorList>
    </citation>
    <scope>NUCLEOTIDE SEQUENCE [LARGE SCALE GENOMIC DNA]</scope>
    <source>
        <strain evidence="1 2">Kp5.2</strain>
        <plasmid evidence="1">pSfKp5.2</plasmid>
    </source>
</reference>
<evidence type="ECO:0000313" key="2">
    <source>
        <dbReference type="Proteomes" id="UP000030907"/>
    </source>
</evidence>
<sequence length="197" mass="22244">MKFGMSFAESTGLTGLSRFNPAAVKGCLLELAVRGCYLTPDNNLISYTSVDGIPYTLALSFNRFDKLTDISLKYEREMIDDPDQKMSLEDCRAIHERTADWLVKDFGAFEQKKEKGVEIVKTAKGSEYSYYLDGTTFIASFQKNLSDKRRILLVSHYMVLGSNTTCSIGAEFSEPDTVERWELSPDEKKQLNEITKG</sequence>
<gene>
    <name evidence="1" type="ORF">SKP52_23925</name>
</gene>
<name>A0A0A7PU63_9SPHN</name>
<dbReference type="AlphaFoldDB" id="A0A0A7PU63"/>
<keyword evidence="1" id="KW-0614">Plasmid</keyword>
<accession>A0A0A7PU63</accession>
<dbReference type="EMBL" id="CP009123">
    <property type="protein sequence ID" value="AJA11627.1"/>
    <property type="molecule type" value="Genomic_DNA"/>
</dbReference>
<dbReference type="Proteomes" id="UP000030907">
    <property type="component" value="Plasmid pSfKp5.2"/>
</dbReference>
<dbReference type="HOGENOM" id="CLU_1383393_0_0_5"/>
<dbReference type="KEGG" id="sphk:SKP52_23925"/>
<keyword evidence="2" id="KW-1185">Reference proteome</keyword>
<evidence type="ECO:0000313" key="1">
    <source>
        <dbReference type="EMBL" id="AJA11627.1"/>
    </source>
</evidence>
<protein>
    <submittedName>
        <fullName evidence="1">Uncharacterized protein</fullName>
    </submittedName>
</protein>
<proteinExistence type="predicted"/>
<organism evidence="1 2">
    <name type="scientific">Sphingopyxis fribergensis</name>
    <dbReference type="NCBI Taxonomy" id="1515612"/>
    <lineage>
        <taxon>Bacteria</taxon>
        <taxon>Pseudomonadati</taxon>
        <taxon>Pseudomonadota</taxon>
        <taxon>Alphaproteobacteria</taxon>
        <taxon>Sphingomonadales</taxon>
        <taxon>Sphingomonadaceae</taxon>
        <taxon>Sphingopyxis</taxon>
    </lineage>
</organism>